<evidence type="ECO:0000313" key="1">
    <source>
        <dbReference type="EMBL" id="EDS10059.1"/>
    </source>
</evidence>
<dbReference type="AlphaFoldDB" id="B0PFC6"/>
<comment type="caution">
    <text evidence="1">The sequence shown here is derived from an EMBL/GenBank/DDBJ whole genome shotgun (WGS) entry which is preliminary data.</text>
</comment>
<name>B0PFC6_9FIRM</name>
<dbReference type="EMBL" id="ABGD02000025">
    <property type="protein sequence ID" value="EDS10059.1"/>
    <property type="molecule type" value="Genomic_DNA"/>
</dbReference>
<organism evidence="1 2">
    <name type="scientific">Anaerotruncus colihominis DSM 17241</name>
    <dbReference type="NCBI Taxonomy" id="445972"/>
    <lineage>
        <taxon>Bacteria</taxon>
        <taxon>Bacillati</taxon>
        <taxon>Bacillota</taxon>
        <taxon>Clostridia</taxon>
        <taxon>Eubacteriales</taxon>
        <taxon>Oscillospiraceae</taxon>
        <taxon>Anaerotruncus</taxon>
    </lineage>
</organism>
<evidence type="ECO:0000313" key="2">
    <source>
        <dbReference type="Proteomes" id="UP000003803"/>
    </source>
</evidence>
<proteinExistence type="predicted"/>
<accession>B0PFC6</accession>
<dbReference type="Proteomes" id="UP000003803">
    <property type="component" value="Unassembled WGS sequence"/>
</dbReference>
<dbReference type="HOGENOM" id="CLU_2784795_0_0_9"/>
<protein>
    <submittedName>
        <fullName evidence="1">Uncharacterized protein</fullName>
    </submittedName>
</protein>
<reference evidence="1" key="2">
    <citation type="submission" date="2013-09" db="EMBL/GenBank/DDBJ databases">
        <title>Draft genome sequence of Anaerotruncus colihominis(DSM 17241).</title>
        <authorList>
            <person name="Sudarsanam P."/>
            <person name="Ley R."/>
            <person name="Guruge J."/>
            <person name="Turnbaugh P.J."/>
            <person name="Mahowald M."/>
            <person name="Liep D."/>
            <person name="Gordon J."/>
        </authorList>
    </citation>
    <scope>NUCLEOTIDE SEQUENCE</scope>
    <source>
        <strain evidence="1">DSM 17241</strain>
    </source>
</reference>
<gene>
    <name evidence="1" type="ORF">ANACOL_03505</name>
</gene>
<reference evidence="1" key="1">
    <citation type="submission" date="2007-11" db="EMBL/GenBank/DDBJ databases">
        <authorList>
            <person name="Fulton L."/>
            <person name="Clifton S."/>
            <person name="Fulton B."/>
            <person name="Xu J."/>
            <person name="Minx P."/>
            <person name="Pepin K.H."/>
            <person name="Johnson M."/>
            <person name="Thiruvilangam P."/>
            <person name="Bhonagiri V."/>
            <person name="Nash W.E."/>
            <person name="Mardis E.R."/>
            <person name="Wilson R.K."/>
        </authorList>
    </citation>
    <scope>NUCLEOTIDE SEQUENCE [LARGE SCALE GENOMIC DNA]</scope>
    <source>
        <strain evidence="1">DSM 17241</strain>
    </source>
</reference>
<keyword evidence="2" id="KW-1185">Reference proteome</keyword>
<sequence length="68" mass="8156">MSKILPQFRRLEQTRLRLGKYRTAILQAISLTRRTNKIQRPCFSVSYLLYGTNCSDAIQILQFFRFFH</sequence>